<dbReference type="AlphaFoldDB" id="A0ABC8T9B2"/>
<dbReference type="Proteomes" id="UP001642360">
    <property type="component" value="Unassembled WGS sequence"/>
</dbReference>
<dbReference type="InterPro" id="IPR001117">
    <property type="entry name" value="Cu-oxidase_2nd"/>
</dbReference>
<feature type="domain" description="Plastocyanin-like" evidence="2">
    <location>
        <begin position="76"/>
        <end position="151"/>
    </location>
</feature>
<dbReference type="InterPro" id="IPR011707">
    <property type="entry name" value="Cu-oxidase-like_N"/>
</dbReference>
<name>A0ABC8T9B2_9AQUA</name>
<comment type="caution">
    <text evidence="4">The sequence shown here is derived from an EMBL/GenBank/DDBJ whole genome shotgun (WGS) entry which is preliminary data.</text>
</comment>
<evidence type="ECO:0000259" key="2">
    <source>
        <dbReference type="Pfam" id="PF00394"/>
    </source>
</evidence>
<dbReference type="Pfam" id="PF07732">
    <property type="entry name" value="Cu-oxidase_3"/>
    <property type="match status" value="1"/>
</dbReference>
<dbReference type="EMBL" id="CAUOFW020004447">
    <property type="protein sequence ID" value="CAK9165716.1"/>
    <property type="molecule type" value="Genomic_DNA"/>
</dbReference>
<evidence type="ECO:0000313" key="4">
    <source>
        <dbReference type="EMBL" id="CAK9165716.1"/>
    </source>
</evidence>
<dbReference type="Pfam" id="PF00394">
    <property type="entry name" value="Cu-oxidase"/>
    <property type="match status" value="1"/>
</dbReference>
<protein>
    <submittedName>
        <fullName evidence="4">Uncharacterized protein</fullName>
    </submittedName>
</protein>
<dbReference type="SUPFAM" id="SSF49503">
    <property type="entry name" value="Cupredoxins"/>
    <property type="match status" value="2"/>
</dbReference>
<dbReference type="InterPro" id="IPR008972">
    <property type="entry name" value="Cupredoxin"/>
</dbReference>
<sequence length="169" mass="18285">MDCLENAVMGINGQFPGPTIRARARDTIVARDGTSMGPWPPSSMLKNPSSIPTVVSITFAGTYFYHGYYGMQSSREQEVDLSFKPFQWVGEPQTPLMNGRGQYNCSIAAQVSNTSSGPCNLTGNEQCAAQILNVQPNKTYRLRVASTTALASGAELESHVRVGPYISTN</sequence>
<feature type="domain" description="Plastocyanin-like" evidence="3">
    <location>
        <begin position="5"/>
        <end position="29"/>
    </location>
</feature>
<dbReference type="Gene3D" id="2.60.40.420">
    <property type="entry name" value="Cupredoxins - blue copper proteins"/>
    <property type="match status" value="2"/>
</dbReference>
<reference evidence="4 5" key="1">
    <citation type="submission" date="2024-02" db="EMBL/GenBank/DDBJ databases">
        <authorList>
            <person name="Vignale AGUSTIN F."/>
            <person name="Sosa J E."/>
            <person name="Modenutti C."/>
        </authorList>
    </citation>
    <scope>NUCLEOTIDE SEQUENCE [LARGE SCALE GENOMIC DNA]</scope>
</reference>
<keyword evidence="5" id="KW-1185">Reference proteome</keyword>
<organism evidence="4 5">
    <name type="scientific">Ilex paraguariensis</name>
    <name type="common">yerba mate</name>
    <dbReference type="NCBI Taxonomy" id="185542"/>
    <lineage>
        <taxon>Eukaryota</taxon>
        <taxon>Viridiplantae</taxon>
        <taxon>Streptophyta</taxon>
        <taxon>Embryophyta</taxon>
        <taxon>Tracheophyta</taxon>
        <taxon>Spermatophyta</taxon>
        <taxon>Magnoliopsida</taxon>
        <taxon>eudicotyledons</taxon>
        <taxon>Gunneridae</taxon>
        <taxon>Pentapetalae</taxon>
        <taxon>asterids</taxon>
        <taxon>campanulids</taxon>
        <taxon>Aquifoliales</taxon>
        <taxon>Aquifoliaceae</taxon>
        <taxon>Ilex</taxon>
    </lineage>
</organism>
<proteinExistence type="inferred from homology"/>
<accession>A0ABC8T9B2</accession>
<evidence type="ECO:0000256" key="1">
    <source>
        <dbReference type="ARBA" id="ARBA00010609"/>
    </source>
</evidence>
<evidence type="ECO:0000313" key="5">
    <source>
        <dbReference type="Proteomes" id="UP001642360"/>
    </source>
</evidence>
<gene>
    <name evidence="4" type="ORF">ILEXP_LOCUS34889</name>
</gene>
<evidence type="ECO:0000259" key="3">
    <source>
        <dbReference type="Pfam" id="PF07732"/>
    </source>
</evidence>
<comment type="similarity">
    <text evidence="1">Belongs to the multicopper oxidase family.</text>
</comment>